<dbReference type="GO" id="GO:0008270">
    <property type="term" value="F:zinc ion binding"/>
    <property type="evidence" value="ECO:0007669"/>
    <property type="project" value="UniProtKB-UniRule"/>
</dbReference>
<keyword evidence="6 10" id="KW-0482">Metalloprotease</keyword>
<feature type="domain" description="ShKT" evidence="13">
    <location>
        <begin position="319"/>
        <end position="355"/>
    </location>
</feature>
<evidence type="ECO:0000256" key="5">
    <source>
        <dbReference type="ARBA" id="ARBA00022833"/>
    </source>
</evidence>
<dbReference type="PANTHER" id="PTHR10127">
    <property type="entry name" value="DISCOIDIN, CUB, EGF, LAMININ , AND ZINC METALLOPROTEASE DOMAIN CONTAINING"/>
    <property type="match status" value="1"/>
</dbReference>
<keyword evidence="2 10" id="KW-0645">Protease</keyword>
<dbReference type="Pfam" id="PF01400">
    <property type="entry name" value="Astacin"/>
    <property type="match status" value="1"/>
</dbReference>
<evidence type="ECO:0000256" key="2">
    <source>
        <dbReference type="ARBA" id="ARBA00022670"/>
    </source>
</evidence>
<gene>
    <name evidence="15" type="ORF">MENT_LOCUS18864</name>
</gene>
<dbReference type="PROSITE" id="PS51864">
    <property type="entry name" value="ASTACIN"/>
    <property type="match status" value="1"/>
</dbReference>
<dbReference type="PRINTS" id="PR00480">
    <property type="entry name" value="ASTACIN"/>
</dbReference>
<evidence type="ECO:0000256" key="10">
    <source>
        <dbReference type="PROSITE-ProRule" id="PRU01211"/>
    </source>
</evidence>
<accession>A0A6V7UYD9</accession>
<feature type="binding site" evidence="10">
    <location>
        <position position="193"/>
    </location>
    <ligand>
        <name>Zn(2+)</name>
        <dbReference type="ChEBI" id="CHEBI:29105"/>
        <note>catalytic</note>
    </ligand>
</feature>
<evidence type="ECO:0000259" key="14">
    <source>
        <dbReference type="PROSITE" id="PS51864"/>
    </source>
</evidence>
<dbReference type="GO" id="GO:0006508">
    <property type="term" value="P:proteolysis"/>
    <property type="evidence" value="ECO:0007669"/>
    <property type="project" value="UniProtKB-KW"/>
</dbReference>
<dbReference type="Gene3D" id="1.10.10.1940">
    <property type="match status" value="1"/>
</dbReference>
<dbReference type="PANTHER" id="PTHR10127:SF852">
    <property type="entry name" value="ZINC METALLOPROTEINASE NAS-12"/>
    <property type="match status" value="1"/>
</dbReference>
<dbReference type="Pfam" id="PF01549">
    <property type="entry name" value="ShK"/>
    <property type="match status" value="1"/>
</dbReference>
<evidence type="ECO:0000256" key="3">
    <source>
        <dbReference type="ARBA" id="ARBA00022723"/>
    </source>
</evidence>
<comment type="caution">
    <text evidence="15">The sequence shown here is derived from an EMBL/GenBank/DDBJ whole genome shotgun (WGS) entry which is preliminary data.</text>
</comment>
<evidence type="ECO:0000256" key="9">
    <source>
        <dbReference type="PROSITE-ProRule" id="PRU01005"/>
    </source>
</evidence>
<feature type="binding site" evidence="10">
    <location>
        <position position="199"/>
    </location>
    <ligand>
        <name>Zn(2+)</name>
        <dbReference type="ChEBI" id="CHEBI:29105"/>
        <note>catalytic</note>
    </ligand>
</feature>
<evidence type="ECO:0000256" key="11">
    <source>
        <dbReference type="RuleBase" id="RU361183"/>
    </source>
</evidence>
<proteinExistence type="predicted"/>
<evidence type="ECO:0000313" key="15">
    <source>
        <dbReference type="EMBL" id="CAD2167566.1"/>
    </source>
</evidence>
<dbReference type="AlphaFoldDB" id="A0A6V7UYD9"/>
<feature type="compositionally biased region" description="Basic and acidic residues" evidence="12">
    <location>
        <begin position="393"/>
        <end position="414"/>
    </location>
</feature>
<comment type="cofactor">
    <cofactor evidence="10 11">
        <name>Zn(2+)</name>
        <dbReference type="ChEBI" id="CHEBI:29105"/>
    </cofactor>
    <text evidence="10 11">Binds 1 zinc ion per subunit.</text>
</comment>
<keyword evidence="4 10" id="KW-0378">Hydrolase</keyword>
<dbReference type="CDD" id="cd04280">
    <property type="entry name" value="ZnMc_astacin_like"/>
    <property type="match status" value="1"/>
</dbReference>
<evidence type="ECO:0000256" key="4">
    <source>
        <dbReference type="ARBA" id="ARBA00022801"/>
    </source>
</evidence>
<evidence type="ECO:0000256" key="1">
    <source>
        <dbReference type="ARBA" id="ARBA00002657"/>
    </source>
</evidence>
<keyword evidence="8" id="KW-1015">Disulfide bond</keyword>
<evidence type="ECO:0000256" key="6">
    <source>
        <dbReference type="ARBA" id="ARBA00023049"/>
    </source>
</evidence>
<organism evidence="15 16">
    <name type="scientific">Meloidogyne enterolobii</name>
    <name type="common">Root-knot nematode worm</name>
    <name type="synonym">Meloidogyne mayaguensis</name>
    <dbReference type="NCBI Taxonomy" id="390850"/>
    <lineage>
        <taxon>Eukaryota</taxon>
        <taxon>Metazoa</taxon>
        <taxon>Ecdysozoa</taxon>
        <taxon>Nematoda</taxon>
        <taxon>Chromadorea</taxon>
        <taxon>Rhabditida</taxon>
        <taxon>Tylenchina</taxon>
        <taxon>Tylenchomorpha</taxon>
        <taxon>Tylenchoidea</taxon>
        <taxon>Meloidogynidae</taxon>
        <taxon>Meloidogyninae</taxon>
        <taxon>Meloidogyne</taxon>
    </lineage>
</organism>
<dbReference type="InterPro" id="IPR003582">
    <property type="entry name" value="ShKT_dom"/>
</dbReference>
<feature type="compositionally biased region" description="Polar residues" evidence="12">
    <location>
        <begin position="377"/>
        <end position="392"/>
    </location>
</feature>
<evidence type="ECO:0000256" key="7">
    <source>
        <dbReference type="ARBA" id="ARBA00023145"/>
    </source>
</evidence>
<dbReference type="GO" id="GO:0004222">
    <property type="term" value="F:metalloendopeptidase activity"/>
    <property type="evidence" value="ECO:0007669"/>
    <property type="project" value="UniProtKB-UniRule"/>
</dbReference>
<keyword evidence="5 10" id="KW-0862">Zinc</keyword>
<dbReference type="SMART" id="SM00235">
    <property type="entry name" value="ZnMc"/>
    <property type="match status" value="1"/>
</dbReference>
<name>A0A6V7UYD9_MELEN</name>
<keyword evidence="3 10" id="KW-0479">Metal-binding</keyword>
<sequence length="421" mass="49210">MPLIYLTAPINENDVDIKLSHSPYKFNEKMVGTSEKQLLIYGDILLSPKQLKMRRLLPPNIIESLSKEKNIKEVETLEKEEIEVETDEQLQQIPTRHIAIKQRHNNRWIDNEIPFLFSPKFSERQKEAIRESLAVIEANSCFRFIPRDNQKDFIYFDMREGCFSFVGKVGGRQLLSLAAGCLNDYIIWHEVMHALGLEHEHQRPDRDRYIEIQWKNVEPGKEINFDKIKLTDVDIYHTYDYHSLMHYDGTAFGRVDKRSRKPMMTMRPKRDGIVLRDNLELTDLDIEKLQILSGCDSTKKRKFRPKVGAVDSKDLGNSCGDRSLNCQSLAQRGFCAEIRYQRLIKIQCQQTCGFCTSILLSETNQQIEINGKEKENSSTTNAEILPSTNPNQKQKDKNDVDPHYTRWSFPEERKKKLRRKT</sequence>
<dbReference type="InterPro" id="IPR001506">
    <property type="entry name" value="Peptidase_M12A"/>
</dbReference>
<protein>
    <recommendedName>
        <fullName evidence="11">Metalloendopeptidase</fullName>
        <ecNumber evidence="11">3.4.24.-</ecNumber>
    </recommendedName>
</protein>
<dbReference type="Proteomes" id="UP000580250">
    <property type="component" value="Unassembled WGS sequence"/>
</dbReference>
<reference evidence="15 16" key="1">
    <citation type="submission" date="2020-08" db="EMBL/GenBank/DDBJ databases">
        <authorList>
            <person name="Koutsovoulos G."/>
            <person name="Danchin GJ E."/>
        </authorList>
    </citation>
    <scope>NUCLEOTIDE SEQUENCE [LARGE SCALE GENOMIC DNA]</scope>
</reference>
<evidence type="ECO:0000256" key="8">
    <source>
        <dbReference type="ARBA" id="ARBA00023157"/>
    </source>
</evidence>
<dbReference type="InterPro" id="IPR024079">
    <property type="entry name" value="MetalloPept_cat_dom_sf"/>
</dbReference>
<feature type="domain" description="Peptidase M12A" evidence="14">
    <location>
        <begin position="98"/>
        <end position="296"/>
    </location>
</feature>
<feature type="region of interest" description="Disordered" evidence="12">
    <location>
        <begin position="371"/>
        <end position="421"/>
    </location>
</feature>
<keyword evidence="7" id="KW-0865">Zymogen</keyword>
<dbReference type="EMBL" id="CAJEWN010000129">
    <property type="protein sequence ID" value="CAD2167566.1"/>
    <property type="molecule type" value="Genomic_DNA"/>
</dbReference>
<evidence type="ECO:0000313" key="16">
    <source>
        <dbReference type="Proteomes" id="UP000580250"/>
    </source>
</evidence>
<evidence type="ECO:0000259" key="13">
    <source>
        <dbReference type="PROSITE" id="PS51670"/>
    </source>
</evidence>
<dbReference type="SMART" id="SM00254">
    <property type="entry name" value="ShKT"/>
    <property type="match status" value="1"/>
</dbReference>
<evidence type="ECO:0000256" key="12">
    <source>
        <dbReference type="SAM" id="MobiDB-lite"/>
    </source>
</evidence>
<dbReference type="Gene3D" id="3.40.390.10">
    <property type="entry name" value="Collagenase (Catalytic Domain)"/>
    <property type="match status" value="1"/>
</dbReference>
<dbReference type="SUPFAM" id="SSF55486">
    <property type="entry name" value="Metalloproteases ('zincins'), catalytic domain"/>
    <property type="match status" value="1"/>
</dbReference>
<feature type="binding site" evidence="10">
    <location>
        <position position="189"/>
    </location>
    <ligand>
        <name>Zn(2+)</name>
        <dbReference type="ChEBI" id="CHEBI:29105"/>
        <note>catalytic</note>
    </ligand>
</feature>
<comment type="caution">
    <text evidence="9">Lacks conserved residue(s) required for the propagation of feature annotation.</text>
</comment>
<feature type="active site" evidence="10">
    <location>
        <position position="190"/>
    </location>
</feature>
<dbReference type="PROSITE" id="PS51670">
    <property type="entry name" value="SHKT"/>
    <property type="match status" value="1"/>
</dbReference>
<dbReference type="EC" id="3.4.24.-" evidence="11"/>
<dbReference type="InterPro" id="IPR006026">
    <property type="entry name" value="Peptidase_Metallo"/>
</dbReference>
<dbReference type="InterPro" id="IPR034035">
    <property type="entry name" value="Astacin-like_dom"/>
</dbReference>
<comment type="function">
    <text evidence="1">Metalloprotease.</text>
</comment>
<dbReference type="OrthoDB" id="291007at2759"/>